<name>A0AAV7WG91_PLEWA</name>
<accession>A0AAV7WG91</accession>
<organism evidence="1 2">
    <name type="scientific">Pleurodeles waltl</name>
    <name type="common">Iberian ribbed newt</name>
    <dbReference type="NCBI Taxonomy" id="8319"/>
    <lineage>
        <taxon>Eukaryota</taxon>
        <taxon>Metazoa</taxon>
        <taxon>Chordata</taxon>
        <taxon>Craniata</taxon>
        <taxon>Vertebrata</taxon>
        <taxon>Euteleostomi</taxon>
        <taxon>Amphibia</taxon>
        <taxon>Batrachia</taxon>
        <taxon>Caudata</taxon>
        <taxon>Salamandroidea</taxon>
        <taxon>Salamandridae</taxon>
        <taxon>Pleurodelinae</taxon>
        <taxon>Pleurodeles</taxon>
    </lineage>
</organism>
<evidence type="ECO:0000313" key="1">
    <source>
        <dbReference type="EMBL" id="KAJ1212016.1"/>
    </source>
</evidence>
<comment type="caution">
    <text evidence="1">The sequence shown here is derived from an EMBL/GenBank/DDBJ whole genome shotgun (WGS) entry which is preliminary data.</text>
</comment>
<dbReference type="AlphaFoldDB" id="A0AAV7WG91"/>
<reference evidence="1" key="1">
    <citation type="journal article" date="2022" name="bioRxiv">
        <title>Sequencing and chromosome-scale assembly of the giantPleurodeles waltlgenome.</title>
        <authorList>
            <person name="Brown T."/>
            <person name="Elewa A."/>
            <person name="Iarovenko S."/>
            <person name="Subramanian E."/>
            <person name="Araus A.J."/>
            <person name="Petzold A."/>
            <person name="Susuki M."/>
            <person name="Suzuki K.-i.T."/>
            <person name="Hayashi T."/>
            <person name="Toyoda A."/>
            <person name="Oliveira C."/>
            <person name="Osipova E."/>
            <person name="Leigh N.D."/>
            <person name="Simon A."/>
            <person name="Yun M.H."/>
        </authorList>
    </citation>
    <scope>NUCLEOTIDE SEQUENCE</scope>
    <source>
        <strain evidence="1">20211129_DDA</strain>
        <tissue evidence="1">Liver</tissue>
    </source>
</reference>
<dbReference type="EMBL" id="JANPWB010000002">
    <property type="protein sequence ID" value="KAJ1212016.1"/>
    <property type="molecule type" value="Genomic_DNA"/>
</dbReference>
<protein>
    <recommendedName>
        <fullName evidence="3">Reverse transcriptase zinc-binding domain-containing protein</fullName>
    </recommendedName>
</protein>
<gene>
    <name evidence="1" type="ORF">NDU88_007362</name>
</gene>
<sequence>MRHMFPQSPQECPRCGDTDATLFHVTWECPPLLRPWQDITALTAELVGRPLSPTPASCLLGIRPHLKGKAPNVADTRHWIRDMLRSEAEVLHSLRDRGMQINGIDEWDALIESLKTKDDTGPP</sequence>
<proteinExistence type="predicted"/>
<dbReference type="Proteomes" id="UP001066276">
    <property type="component" value="Chromosome 1_2"/>
</dbReference>
<evidence type="ECO:0000313" key="2">
    <source>
        <dbReference type="Proteomes" id="UP001066276"/>
    </source>
</evidence>
<evidence type="ECO:0008006" key="3">
    <source>
        <dbReference type="Google" id="ProtNLM"/>
    </source>
</evidence>
<keyword evidence="2" id="KW-1185">Reference proteome</keyword>